<dbReference type="Proteomes" id="UP000812270">
    <property type="component" value="Unassembled WGS sequence"/>
</dbReference>
<dbReference type="GO" id="GO:0019284">
    <property type="term" value="P:L-methionine salvage from S-adenosylmethionine"/>
    <property type="evidence" value="ECO:0007669"/>
    <property type="project" value="TreeGrafter"/>
</dbReference>
<dbReference type="InterPro" id="IPR019963">
    <property type="entry name" value="FL_hydrolase_MqnB"/>
</dbReference>
<comment type="similarity">
    <text evidence="1">Belongs to the PNP/UDP phosphorylase family. Futalosine hydrolase subfamily.</text>
</comment>
<dbReference type="EMBL" id="JAHSPG010000010">
    <property type="protein sequence ID" value="MBV4358145.1"/>
    <property type="molecule type" value="Genomic_DNA"/>
</dbReference>
<organism evidence="4 5">
    <name type="scientific">Pinibacter aurantiacus</name>
    <dbReference type="NCBI Taxonomy" id="2851599"/>
    <lineage>
        <taxon>Bacteria</taxon>
        <taxon>Pseudomonadati</taxon>
        <taxon>Bacteroidota</taxon>
        <taxon>Chitinophagia</taxon>
        <taxon>Chitinophagales</taxon>
        <taxon>Chitinophagaceae</taxon>
        <taxon>Pinibacter</taxon>
    </lineage>
</organism>
<keyword evidence="4" id="KW-0326">Glycosidase</keyword>
<proteinExistence type="inferred from homology"/>
<name>A0A9E2SCX1_9BACT</name>
<evidence type="ECO:0000256" key="1">
    <source>
        <dbReference type="HAMAP-Rule" id="MF_00991"/>
    </source>
</evidence>
<dbReference type="RefSeq" id="WP_217791830.1">
    <property type="nucleotide sequence ID" value="NZ_JAHSPG010000010.1"/>
</dbReference>
<dbReference type="AlphaFoldDB" id="A0A9E2SCX1"/>
<comment type="pathway">
    <text evidence="1">Quinol/quinone metabolism; menaquinone biosynthesis.</text>
</comment>
<keyword evidence="5" id="KW-1185">Reference proteome</keyword>
<dbReference type="PANTHER" id="PTHR46832">
    <property type="entry name" value="5'-METHYLTHIOADENOSINE/S-ADENOSYLHOMOCYSTEINE NUCLEOSIDASE"/>
    <property type="match status" value="1"/>
</dbReference>
<dbReference type="CDD" id="cd17766">
    <property type="entry name" value="futalosine_nucleosidase_MqnB"/>
    <property type="match status" value="1"/>
</dbReference>
<dbReference type="GO" id="GO:0008930">
    <property type="term" value="F:methylthioadenosine nucleosidase activity"/>
    <property type="evidence" value="ECO:0007669"/>
    <property type="project" value="TreeGrafter"/>
</dbReference>
<comment type="caution">
    <text evidence="4">The sequence shown here is derived from an EMBL/GenBank/DDBJ whole genome shotgun (WGS) entry which is preliminary data.</text>
</comment>
<evidence type="ECO:0000256" key="2">
    <source>
        <dbReference type="NCBIfam" id="TIGR03664"/>
    </source>
</evidence>
<dbReference type="Pfam" id="PF01048">
    <property type="entry name" value="PNP_UDP_1"/>
    <property type="match status" value="1"/>
</dbReference>
<evidence type="ECO:0000313" key="5">
    <source>
        <dbReference type="Proteomes" id="UP000812270"/>
    </source>
</evidence>
<protein>
    <recommendedName>
        <fullName evidence="1 2">Futalosine hydrolase</fullName>
        <shortName evidence="1">FL hydrolase</shortName>
        <ecNumber evidence="1 2">3.2.2.26</ecNumber>
    </recommendedName>
    <alternativeName>
        <fullName evidence="1">Futalosine nucleosidase</fullName>
    </alternativeName>
    <alternativeName>
        <fullName evidence="1">Menaquinone biosynthetic enzyme MqnB</fullName>
    </alternativeName>
</protein>
<dbReference type="GO" id="GO:0009234">
    <property type="term" value="P:menaquinone biosynthetic process"/>
    <property type="evidence" value="ECO:0007669"/>
    <property type="project" value="UniProtKB-UniRule"/>
</dbReference>
<dbReference type="InterPro" id="IPR000845">
    <property type="entry name" value="Nucleoside_phosphorylase_d"/>
</dbReference>
<comment type="catalytic activity">
    <reaction evidence="1">
        <text>futalosine + H2O = dehypoxanthine futalosine + hypoxanthine</text>
        <dbReference type="Rhea" id="RHEA:25904"/>
        <dbReference type="ChEBI" id="CHEBI:15377"/>
        <dbReference type="ChEBI" id="CHEBI:17368"/>
        <dbReference type="ChEBI" id="CHEBI:58863"/>
        <dbReference type="ChEBI" id="CHEBI:58864"/>
        <dbReference type="EC" id="3.2.2.26"/>
    </reaction>
</comment>
<reference evidence="4" key="1">
    <citation type="submission" date="2021-06" db="EMBL/GenBank/DDBJ databases">
        <authorList>
            <person name="Huq M.A."/>
        </authorList>
    </citation>
    <scope>NUCLEOTIDE SEQUENCE</scope>
    <source>
        <strain evidence="4">MAH-26</strain>
    </source>
</reference>
<dbReference type="GO" id="GO:0008782">
    <property type="term" value="F:adenosylhomocysteine nucleosidase activity"/>
    <property type="evidence" value="ECO:0007669"/>
    <property type="project" value="TreeGrafter"/>
</dbReference>
<evidence type="ECO:0000313" key="4">
    <source>
        <dbReference type="EMBL" id="MBV4358145.1"/>
    </source>
</evidence>
<dbReference type="NCBIfam" id="TIGR03664">
    <property type="entry name" value="fut_nucase"/>
    <property type="match status" value="1"/>
</dbReference>
<evidence type="ECO:0000259" key="3">
    <source>
        <dbReference type="Pfam" id="PF01048"/>
    </source>
</evidence>
<dbReference type="PANTHER" id="PTHR46832:SF2">
    <property type="entry name" value="FUTALOSINE HYDROLASE"/>
    <property type="match status" value="1"/>
</dbReference>
<dbReference type="GO" id="GO:0005829">
    <property type="term" value="C:cytosol"/>
    <property type="evidence" value="ECO:0007669"/>
    <property type="project" value="TreeGrafter"/>
</dbReference>
<comment type="function">
    <text evidence="1">Catalyzes the hydrolysis of futalosine (FL) to dehypoxanthine futalosine (DHFL) and hypoxanthine, a step in the biosynthesis of menaquinone (MK, vitamin K2).</text>
</comment>
<sequence>MNYLLVAATPFEIAPAVDFIKQKKIKADVLIAGIGILATAYHLTRKLAEKKYDLVIQAGIAGCFDKDFQLGDVVIVKDEIVGDLGVKEHKEYKDLFDMNFLKPNEFPYSSKVLKNKNKEALKLLKLPKVSGVTVNQITTAKPVIDLYVRKYNAVVESMEGAALHYICSLEKTPFLQLRSISNYVGERNKSKWKIKEAIENLNEQVMKVLSNE</sequence>
<dbReference type="GO" id="GO:0009116">
    <property type="term" value="P:nucleoside metabolic process"/>
    <property type="evidence" value="ECO:0007669"/>
    <property type="project" value="InterPro"/>
</dbReference>
<keyword evidence="1" id="KW-0474">Menaquinone biosynthesis</keyword>
<dbReference type="EC" id="3.2.2.26" evidence="1 2"/>
<dbReference type="HAMAP" id="MF_00991">
    <property type="entry name" value="MqnB"/>
    <property type="match status" value="1"/>
</dbReference>
<feature type="domain" description="Nucleoside phosphorylase" evidence="3">
    <location>
        <begin position="32"/>
        <end position="205"/>
    </location>
</feature>
<accession>A0A9E2SCX1</accession>
<keyword evidence="1 4" id="KW-0378">Hydrolase</keyword>
<gene>
    <name evidence="1 4" type="primary">mqnB</name>
    <name evidence="4" type="ORF">KTO63_13350</name>
</gene>